<protein>
    <submittedName>
        <fullName evidence="2">Uncharacterized protein</fullName>
    </submittedName>
</protein>
<comment type="caution">
    <text evidence="2">The sequence shown here is derived from an EMBL/GenBank/DDBJ whole genome shotgun (WGS) entry which is preliminary data.</text>
</comment>
<sequence>MPPSSRLIVLFRVVVVAQQMLYVCHELMWNGFDIKRVDQLDELLMDKFFFRDKLDCALNLHAGNDLEQDGTYNAEIPESIPFSSFRPTSPVLSLIGESDNYRTIRGTTIKEQLGDQEWVHGKT</sequence>
<feature type="signal peptide" evidence="1">
    <location>
        <begin position="1"/>
        <end position="17"/>
    </location>
</feature>
<proteinExistence type="predicted"/>
<reference evidence="2" key="1">
    <citation type="journal article" date="2021" name="IMA Fungus">
        <title>Genomic characterization of three marine fungi, including Emericellopsis atlantica sp. nov. with signatures of a generalist lifestyle and marine biomass degradation.</title>
        <authorList>
            <person name="Hagestad O.C."/>
            <person name="Hou L."/>
            <person name="Andersen J.H."/>
            <person name="Hansen E.H."/>
            <person name="Altermark B."/>
            <person name="Li C."/>
            <person name="Kuhnert E."/>
            <person name="Cox R.J."/>
            <person name="Crous P.W."/>
            <person name="Spatafora J.W."/>
            <person name="Lail K."/>
            <person name="Amirebrahimi M."/>
            <person name="Lipzen A."/>
            <person name="Pangilinan J."/>
            <person name="Andreopoulos W."/>
            <person name="Hayes R.D."/>
            <person name="Ng V."/>
            <person name="Grigoriev I.V."/>
            <person name="Jackson S.A."/>
            <person name="Sutton T.D.S."/>
            <person name="Dobson A.D.W."/>
            <person name="Rama T."/>
        </authorList>
    </citation>
    <scope>NUCLEOTIDE SEQUENCE</scope>
    <source>
        <strain evidence="2">TRa3180A</strain>
    </source>
</reference>
<evidence type="ECO:0000256" key="1">
    <source>
        <dbReference type="SAM" id="SignalP"/>
    </source>
</evidence>
<feature type="chain" id="PRO_5040480847" evidence="1">
    <location>
        <begin position="18"/>
        <end position="123"/>
    </location>
</feature>
<keyword evidence="3" id="KW-1185">Reference proteome</keyword>
<accession>A0A9P8CK35</accession>
<dbReference type="EMBL" id="MU253754">
    <property type="protein sequence ID" value="KAG9248176.1"/>
    <property type="molecule type" value="Genomic_DNA"/>
</dbReference>
<evidence type="ECO:0000313" key="2">
    <source>
        <dbReference type="EMBL" id="KAG9248176.1"/>
    </source>
</evidence>
<dbReference type="AlphaFoldDB" id="A0A9P8CK35"/>
<evidence type="ECO:0000313" key="3">
    <source>
        <dbReference type="Proteomes" id="UP000887226"/>
    </source>
</evidence>
<organism evidence="2 3">
    <name type="scientific">Calycina marina</name>
    <dbReference type="NCBI Taxonomy" id="1763456"/>
    <lineage>
        <taxon>Eukaryota</taxon>
        <taxon>Fungi</taxon>
        <taxon>Dikarya</taxon>
        <taxon>Ascomycota</taxon>
        <taxon>Pezizomycotina</taxon>
        <taxon>Leotiomycetes</taxon>
        <taxon>Helotiales</taxon>
        <taxon>Pezizellaceae</taxon>
        <taxon>Calycina</taxon>
    </lineage>
</organism>
<keyword evidence="1" id="KW-0732">Signal</keyword>
<gene>
    <name evidence="2" type="ORF">BJ878DRAFT_476701</name>
</gene>
<dbReference type="Proteomes" id="UP000887226">
    <property type="component" value="Unassembled WGS sequence"/>
</dbReference>
<name>A0A9P8CK35_9HELO</name>